<sequence>MMPAQFSLRPAQFSINSSRRVDDVGIVHILSQSTRLTLTISP</sequence>
<accession>A0A0A9ABL1</accession>
<proteinExistence type="predicted"/>
<dbReference type="AlphaFoldDB" id="A0A0A9ABL1"/>
<organism evidence="1">
    <name type="scientific">Arundo donax</name>
    <name type="common">Giant reed</name>
    <name type="synonym">Donax arundinaceus</name>
    <dbReference type="NCBI Taxonomy" id="35708"/>
    <lineage>
        <taxon>Eukaryota</taxon>
        <taxon>Viridiplantae</taxon>
        <taxon>Streptophyta</taxon>
        <taxon>Embryophyta</taxon>
        <taxon>Tracheophyta</taxon>
        <taxon>Spermatophyta</taxon>
        <taxon>Magnoliopsida</taxon>
        <taxon>Liliopsida</taxon>
        <taxon>Poales</taxon>
        <taxon>Poaceae</taxon>
        <taxon>PACMAD clade</taxon>
        <taxon>Arundinoideae</taxon>
        <taxon>Arundineae</taxon>
        <taxon>Arundo</taxon>
    </lineage>
</organism>
<protein>
    <submittedName>
        <fullName evidence="1">Uncharacterized protein</fullName>
    </submittedName>
</protein>
<evidence type="ECO:0000313" key="1">
    <source>
        <dbReference type="EMBL" id="JAD48466.1"/>
    </source>
</evidence>
<name>A0A0A9ABL1_ARUDO</name>
<reference evidence="1" key="2">
    <citation type="journal article" date="2015" name="Data Brief">
        <title>Shoot transcriptome of the giant reed, Arundo donax.</title>
        <authorList>
            <person name="Barrero R.A."/>
            <person name="Guerrero F.D."/>
            <person name="Moolhuijzen P."/>
            <person name="Goolsby J.A."/>
            <person name="Tidwell J."/>
            <person name="Bellgard S.E."/>
            <person name="Bellgard M.I."/>
        </authorList>
    </citation>
    <scope>NUCLEOTIDE SEQUENCE</scope>
    <source>
        <tissue evidence="1">Shoot tissue taken approximately 20 cm above the soil surface</tissue>
    </source>
</reference>
<reference evidence="1" key="1">
    <citation type="submission" date="2014-09" db="EMBL/GenBank/DDBJ databases">
        <authorList>
            <person name="Magalhaes I.L.F."/>
            <person name="Oliveira U."/>
            <person name="Santos F.R."/>
            <person name="Vidigal T.H.D.A."/>
            <person name="Brescovit A.D."/>
            <person name="Santos A.J."/>
        </authorList>
    </citation>
    <scope>NUCLEOTIDE SEQUENCE</scope>
    <source>
        <tissue evidence="1">Shoot tissue taken approximately 20 cm above the soil surface</tissue>
    </source>
</reference>
<dbReference type="EMBL" id="GBRH01249429">
    <property type="protein sequence ID" value="JAD48466.1"/>
    <property type="molecule type" value="Transcribed_RNA"/>
</dbReference>